<protein>
    <submittedName>
        <fullName evidence="2">FkbM family methyltransferase</fullName>
    </submittedName>
</protein>
<dbReference type="RefSeq" id="WP_171578393.1">
    <property type="nucleotide sequence ID" value="NZ_JAAVLX010000002.1"/>
</dbReference>
<proteinExistence type="predicted"/>
<evidence type="ECO:0000313" key="2">
    <source>
        <dbReference type="EMBL" id="NOJ39135.1"/>
    </source>
</evidence>
<organism evidence="2 3">
    <name type="scientific">Bradyrhizobium australiense</name>
    <dbReference type="NCBI Taxonomy" id="2721161"/>
    <lineage>
        <taxon>Bacteria</taxon>
        <taxon>Pseudomonadati</taxon>
        <taxon>Pseudomonadota</taxon>
        <taxon>Alphaproteobacteria</taxon>
        <taxon>Hyphomicrobiales</taxon>
        <taxon>Nitrobacteraceae</taxon>
        <taxon>Bradyrhizobium</taxon>
    </lineage>
</organism>
<keyword evidence="2" id="KW-0489">Methyltransferase</keyword>
<gene>
    <name evidence="2" type="ORF">HCN58_05875</name>
</gene>
<dbReference type="PANTHER" id="PTHR34203:SF15">
    <property type="entry name" value="SLL1173 PROTEIN"/>
    <property type="match status" value="1"/>
</dbReference>
<keyword evidence="2" id="KW-0808">Transferase</keyword>
<keyword evidence="3" id="KW-1185">Reference proteome</keyword>
<dbReference type="Proteomes" id="UP000544122">
    <property type="component" value="Unassembled WGS sequence"/>
</dbReference>
<comment type="caution">
    <text evidence="2">The sequence shown here is derived from an EMBL/GenBank/DDBJ whole genome shotgun (WGS) entry which is preliminary data.</text>
</comment>
<dbReference type="AlphaFoldDB" id="A0A7Y4LUX6"/>
<dbReference type="NCBIfam" id="TIGR01444">
    <property type="entry name" value="fkbM_fam"/>
    <property type="match status" value="1"/>
</dbReference>
<dbReference type="InterPro" id="IPR006342">
    <property type="entry name" value="FkbM_mtfrase"/>
</dbReference>
<evidence type="ECO:0000259" key="1">
    <source>
        <dbReference type="Pfam" id="PF05050"/>
    </source>
</evidence>
<dbReference type="EMBL" id="JAAVLX010000002">
    <property type="protein sequence ID" value="NOJ39135.1"/>
    <property type="molecule type" value="Genomic_DNA"/>
</dbReference>
<sequence>MRIPTVTHPIRLRPATTDWVIMEQIYIDQAFSLSQWPEHERAIHIRYENAIARGLTPVIVDCGAHIGLATLWFAVKFPRARIFAIEPASENFDILCWNVKPYPNITPIHAAVWDHEAQVRLVNAGNEPWAWETREYNSGEVPTVTIPGLLGREPDSVPLVVKIDIEGSEIEVFRTNLEWIERTPLIVVELHDWQGGWRGTGHAVFSGLSTHPRDYMQRGDNMFSFAHHTSPSA</sequence>
<feature type="domain" description="Methyltransferase FkbM" evidence="1">
    <location>
        <begin position="61"/>
        <end position="195"/>
    </location>
</feature>
<reference evidence="2 3" key="1">
    <citation type="submission" date="2020-03" db="EMBL/GenBank/DDBJ databases">
        <title>Bradyrhizobium diversity isolated from nodules of Indigofera sp.</title>
        <authorList>
            <person name="Klepa M."/>
            <person name="Helene L."/>
            <person name="Hungria M."/>
        </authorList>
    </citation>
    <scope>NUCLEOTIDE SEQUENCE [LARGE SCALE GENOMIC DNA]</scope>
    <source>
        <strain evidence="2 3">WSM 1791</strain>
    </source>
</reference>
<dbReference type="GO" id="GO:0032259">
    <property type="term" value="P:methylation"/>
    <property type="evidence" value="ECO:0007669"/>
    <property type="project" value="UniProtKB-KW"/>
</dbReference>
<accession>A0A7Y4LUX6</accession>
<dbReference type="Pfam" id="PF05050">
    <property type="entry name" value="Methyltransf_21"/>
    <property type="match status" value="1"/>
</dbReference>
<dbReference type="InterPro" id="IPR052514">
    <property type="entry name" value="SAM-dependent_MTase"/>
</dbReference>
<dbReference type="InterPro" id="IPR029063">
    <property type="entry name" value="SAM-dependent_MTases_sf"/>
</dbReference>
<dbReference type="Gene3D" id="3.40.50.150">
    <property type="entry name" value="Vaccinia Virus protein VP39"/>
    <property type="match status" value="1"/>
</dbReference>
<name>A0A7Y4LUX6_9BRAD</name>
<dbReference type="GO" id="GO:0008168">
    <property type="term" value="F:methyltransferase activity"/>
    <property type="evidence" value="ECO:0007669"/>
    <property type="project" value="UniProtKB-KW"/>
</dbReference>
<dbReference type="PANTHER" id="PTHR34203">
    <property type="entry name" value="METHYLTRANSFERASE, FKBM FAMILY PROTEIN"/>
    <property type="match status" value="1"/>
</dbReference>
<dbReference type="SUPFAM" id="SSF53335">
    <property type="entry name" value="S-adenosyl-L-methionine-dependent methyltransferases"/>
    <property type="match status" value="1"/>
</dbReference>
<evidence type="ECO:0000313" key="3">
    <source>
        <dbReference type="Proteomes" id="UP000544122"/>
    </source>
</evidence>